<dbReference type="PROSITE" id="PS51742">
    <property type="entry name" value="PPC"/>
    <property type="match status" value="1"/>
</dbReference>
<dbReference type="PANTHER" id="PTHR34988:SF1">
    <property type="entry name" value="DNA-BINDING PROTEIN"/>
    <property type="match status" value="1"/>
</dbReference>
<dbReference type="SUPFAM" id="SSF117856">
    <property type="entry name" value="AF0104/ALDC/Ptd012-like"/>
    <property type="match status" value="1"/>
</dbReference>
<dbReference type="CDD" id="cd11378">
    <property type="entry name" value="DUF296"/>
    <property type="match status" value="1"/>
</dbReference>
<dbReference type="InterPro" id="IPR025707">
    <property type="entry name" value="DNA_bp_PD1"/>
</dbReference>
<gene>
    <name evidence="2" type="ORF">M1R53_05705</name>
</gene>
<dbReference type="InterPro" id="IPR005175">
    <property type="entry name" value="PPC_dom"/>
</dbReference>
<dbReference type="GO" id="GO:0003677">
    <property type="term" value="F:DNA binding"/>
    <property type="evidence" value="ECO:0007669"/>
    <property type="project" value="UniProtKB-KW"/>
</dbReference>
<organism evidence="2 3">
    <name type="scientific">Fenollaria massiliensis</name>
    <dbReference type="NCBI Taxonomy" id="938288"/>
    <lineage>
        <taxon>Bacteria</taxon>
        <taxon>Bacillati</taxon>
        <taxon>Bacillota</taxon>
        <taxon>Clostridia</taxon>
        <taxon>Eubacteriales</taxon>
        <taxon>Fenollaria</taxon>
    </lineage>
</organism>
<accession>A0A9E7ITU8</accession>
<dbReference type="Proteomes" id="UP000831151">
    <property type="component" value="Chromosome"/>
</dbReference>
<name>A0A9E7ITU8_9FIRM</name>
<dbReference type="AlphaFoldDB" id="A0A9E7ITU8"/>
<dbReference type="RefSeq" id="WP_249242311.1">
    <property type="nucleotide sequence ID" value="NZ_CP096649.1"/>
</dbReference>
<evidence type="ECO:0000313" key="3">
    <source>
        <dbReference type="Proteomes" id="UP000831151"/>
    </source>
</evidence>
<dbReference type="Gene3D" id="3.30.1330.80">
    <property type="entry name" value="Hypothetical protein, similar to alpha- acetolactate decarboxylase, domain 2"/>
    <property type="match status" value="1"/>
</dbReference>
<proteinExistence type="predicted"/>
<keyword evidence="3" id="KW-1185">Reference proteome</keyword>
<protein>
    <submittedName>
        <fullName evidence="2">DNA-binding protein</fullName>
    </submittedName>
</protein>
<reference evidence="2" key="1">
    <citation type="submission" date="2022-04" db="EMBL/GenBank/DDBJ databases">
        <title>Complete genome sequences of Ezakiella coagulans and Fenollaria massiliensis.</title>
        <authorList>
            <person name="France M.T."/>
            <person name="Clifford J."/>
            <person name="Narina S."/>
            <person name="Rutt L."/>
            <person name="Ravel J."/>
        </authorList>
    </citation>
    <scope>NUCLEOTIDE SEQUENCE</scope>
    <source>
        <strain evidence="2">C0061C2</strain>
    </source>
</reference>
<dbReference type="PIRSF" id="PIRSF016702">
    <property type="entry name" value="DNA_bp_PD1"/>
    <property type="match status" value="1"/>
</dbReference>
<dbReference type="EMBL" id="CP096649">
    <property type="protein sequence ID" value="UQK58732.1"/>
    <property type="molecule type" value="Genomic_DNA"/>
</dbReference>
<evidence type="ECO:0000259" key="1">
    <source>
        <dbReference type="PROSITE" id="PS51742"/>
    </source>
</evidence>
<evidence type="ECO:0000313" key="2">
    <source>
        <dbReference type="EMBL" id="UQK58732.1"/>
    </source>
</evidence>
<keyword evidence="2" id="KW-0238">DNA-binding</keyword>
<feature type="domain" description="PPC" evidence="1">
    <location>
        <begin position="4"/>
        <end position="149"/>
    </location>
</feature>
<dbReference type="Pfam" id="PF03479">
    <property type="entry name" value="PCC"/>
    <property type="match status" value="1"/>
</dbReference>
<sequence length="149" mass="16604">MKYIKDGKSYIVRIDRGEEVLDKLNEFVKETDLKAGSITGIGACSEVELGVYSVKKREYSKYKYDGEFEILSLNGNITRDGDKPYIHLHIMISDGMVLAGGLTFGMGITVGGHLNKCIISGTCELRIDECENAYQRKIDDETGIKILDI</sequence>
<dbReference type="KEGG" id="fms:M1R53_05705"/>
<dbReference type="PANTHER" id="PTHR34988">
    <property type="entry name" value="PROTEIN, PUTATIVE-RELATED"/>
    <property type="match status" value="1"/>
</dbReference>